<feature type="region of interest" description="Disordered" evidence="1">
    <location>
        <begin position="784"/>
        <end position="803"/>
    </location>
</feature>
<dbReference type="EMBL" id="BEYU01000004">
    <property type="protein sequence ID" value="GBG24172.1"/>
    <property type="molecule type" value="Genomic_DNA"/>
</dbReference>
<feature type="region of interest" description="Disordered" evidence="1">
    <location>
        <begin position="450"/>
        <end position="529"/>
    </location>
</feature>
<evidence type="ECO:0000313" key="2">
    <source>
        <dbReference type="EMBL" id="GBG24172.1"/>
    </source>
</evidence>
<organism evidence="2 3">
    <name type="scientific">Hondaea fermentalgiana</name>
    <dbReference type="NCBI Taxonomy" id="2315210"/>
    <lineage>
        <taxon>Eukaryota</taxon>
        <taxon>Sar</taxon>
        <taxon>Stramenopiles</taxon>
        <taxon>Bigyra</taxon>
        <taxon>Labyrinthulomycetes</taxon>
        <taxon>Thraustochytrida</taxon>
        <taxon>Thraustochytriidae</taxon>
        <taxon>Hondaea</taxon>
    </lineage>
</organism>
<dbReference type="AlphaFoldDB" id="A0A2R5FZJ3"/>
<dbReference type="InParanoid" id="A0A2R5FZJ3"/>
<evidence type="ECO:0000313" key="3">
    <source>
        <dbReference type="Proteomes" id="UP000241890"/>
    </source>
</evidence>
<name>A0A2R5FZJ3_9STRA</name>
<reference evidence="2 3" key="1">
    <citation type="submission" date="2017-12" db="EMBL/GenBank/DDBJ databases">
        <title>Sequencing, de novo assembly and annotation of complete genome of a new Thraustochytrid species, strain FCC1311.</title>
        <authorList>
            <person name="Sedici K."/>
            <person name="Godart F."/>
            <person name="Aiese Cigliano R."/>
            <person name="Sanseverino W."/>
            <person name="Barakat M."/>
            <person name="Ortet P."/>
            <person name="Marechal E."/>
            <person name="Cagnac O."/>
            <person name="Amato A."/>
        </authorList>
    </citation>
    <scope>NUCLEOTIDE SEQUENCE [LARGE SCALE GENOMIC DNA]</scope>
</reference>
<sequence length="914" mass="101918">MDFLGREVQEGGIGEGEEEEQETFFENDFFPYSLVFSDEDLKLLAAGDSPEAEENGESPKVGSHEAVPATASNHDNDQGSKSVKDTRYLPPKTPPNSAGESEEQKNRRRAAVAAASRVTRAKRKREREALHKRNKELELEREIYLSRIAQLQTEVQTFRDTGSTNLEMENKLLRVEIRKHKAFIRTIIDATRAVPRLTPEEQFRLLHKGTESAIGQIVGLMFTSMADSSWTWSTMDTLTHDGTYQKSRMAMQPLPLGCDAQKAKRINARIEMPLRPESVDELGGKIWKIWTTEELFLKSYAESVFEPNDVKVSVSEIETGFDKFRGEFGEDFRVFHYKEEFQEGEARIRDCITAISPHPSGGAVPRDAFGGIIETEMAYVDWDEDDGADLDTFYNGSFFPAELVLPPKDLDVIASTSLSLSDEDDEGSASFSSASLNRASDIKLEDLQGSQVGADALSTSGSERTTRPTNEKSSYEDSLAPADTSGATLATGDGKRRPAKKAENEKNRRRAVVAASSRATRAKRKREREELHKRNQILEQEREIYLTRIAQLQTEVQAFRDSGVVNLQKENELLRVEIRKHKAFLRTIVDATRAAPKLTAEEQYRLIHSGTASAVGQVVGLVFTSAADHTWKWSTLTIPSYDDSLVECKVGLQPLPLGCEVHAAKRGNYRIDMPWRPETPMQMKQKIWAAWSRPEISATLYSPLTRKVKVGISEVHTNFEDLKRPDDPEMRVFHYNEEGEHEPSRRRDYLYTISWRATKVFIPGKFPLPADMPVGEKNSGAKSEIKTEAGTADADSFTTKGTLRPSIDPFENVSVDDPDAALIVCSVTTSDDAGLQPSEEGVQRVSAPVIEGHVLRRGPDGKGCLWTLVHSVPLLDQGFNGVNTKDLLNDDLTIGPNGLELVASNILAINKVKI</sequence>
<evidence type="ECO:0008006" key="4">
    <source>
        <dbReference type="Google" id="ProtNLM"/>
    </source>
</evidence>
<feature type="region of interest" description="Disordered" evidence="1">
    <location>
        <begin position="1"/>
        <end position="23"/>
    </location>
</feature>
<feature type="region of interest" description="Disordered" evidence="1">
    <location>
        <begin position="45"/>
        <end position="129"/>
    </location>
</feature>
<feature type="compositionally biased region" description="Basic and acidic residues" evidence="1">
    <location>
        <begin position="464"/>
        <end position="475"/>
    </location>
</feature>
<dbReference type="Proteomes" id="UP000241890">
    <property type="component" value="Unassembled WGS sequence"/>
</dbReference>
<protein>
    <recommendedName>
        <fullName evidence="4">BZIP domain-containing protein</fullName>
    </recommendedName>
</protein>
<proteinExistence type="predicted"/>
<gene>
    <name evidence="2" type="ORF">FCC1311_003902</name>
</gene>
<dbReference type="CDD" id="cd14686">
    <property type="entry name" value="bZIP"/>
    <property type="match status" value="2"/>
</dbReference>
<feature type="compositionally biased region" description="Basic and acidic residues" evidence="1">
    <location>
        <begin position="493"/>
        <end position="506"/>
    </location>
</feature>
<keyword evidence="3" id="KW-1185">Reference proteome</keyword>
<feature type="compositionally biased region" description="Basic and acidic residues" evidence="1">
    <location>
        <begin position="74"/>
        <end position="87"/>
    </location>
</feature>
<accession>A0A2R5FZJ3</accession>
<comment type="caution">
    <text evidence="2">The sequence shown here is derived from an EMBL/GenBank/DDBJ whole genome shotgun (WGS) entry which is preliminary data.</text>
</comment>
<evidence type="ECO:0000256" key="1">
    <source>
        <dbReference type="SAM" id="MobiDB-lite"/>
    </source>
</evidence>